<dbReference type="EMBL" id="CP051142">
    <property type="protein sequence ID" value="QIX01335.1"/>
    <property type="molecule type" value="Genomic_DNA"/>
</dbReference>
<evidence type="ECO:0000313" key="4">
    <source>
        <dbReference type="Proteomes" id="UP000503462"/>
    </source>
</evidence>
<protein>
    <submittedName>
        <fullName evidence="3">Uncharacterized protein</fullName>
    </submittedName>
</protein>
<evidence type="ECO:0000256" key="1">
    <source>
        <dbReference type="SAM" id="MobiDB-lite"/>
    </source>
</evidence>
<reference evidence="3 4" key="1">
    <citation type="journal article" date="2016" name="Sci. Rep.">
        <title>Peltaster fructicola genome reveals evolution from an invasive phytopathogen to an ectophytic parasite.</title>
        <authorList>
            <person name="Xu C."/>
            <person name="Chen H."/>
            <person name="Gleason M.L."/>
            <person name="Xu J.R."/>
            <person name="Liu H."/>
            <person name="Zhang R."/>
            <person name="Sun G."/>
        </authorList>
    </citation>
    <scope>NUCLEOTIDE SEQUENCE [LARGE SCALE GENOMIC DNA]</scope>
    <source>
        <strain evidence="3 4">LNHT1506</strain>
    </source>
</reference>
<proteinExistence type="predicted"/>
<dbReference type="InterPro" id="IPR003903">
    <property type="entry name" value="UIM_dom"/>
</dbReference>
<feature type="region of interest" description="Disordered" evidence="1">
    <location>
        <begin position="430"/>
        <end position="461"/>
    </location>
</feature>
<evidence type="ECO:0000313" key="3">
    <source>
        <dbReference type="EMBL" id="QIX01335.1"/>
    </source>
</evidence>
<keyword evidence="2" id="KW-0812">Transmembrane</keyword>
<keyword evidence="2" id="KW-0472">Membrane</keyword>
<feature type="transmembrane region" description="Helical" evidence="2">
    <location>
        <begin position="6"/>
        <end position="24"/>
    </location>
</feature>
<feature type="compositionally biased region" description="Basic and acidic residues" evidence="1">
    <location>
        <begin position="442"/>
        <end position="452"/>
    </location>
</feature>
<gene>
    <name evidence="3" type="ORF">AMS68_006852</name>
</gene>
<feature type="region of interest" description="Disordered" evidence="1">
    <location>
        <begin position="189"/>
        <end position="243"/>
    </location>
</feature>
<dbReference type="OrthoDB" id="3926760at2759"/>
<dbReference type="AlphaFoldDB" id="A0A6H0Y335"/>
<dbReference type="Proteomes" id="UP000503462">
    <property type="component" value="Chromosome 4"/>
</dbReference>
<keyword evidence="4" id="KW-1185">Reference proteome</keyword>
<keyword evidence="2" id="KW-1133">Transmembrane helix</keyword>
<organism evidence="3 4">
    <name type="scientific">Peltaster fructicola</name>
    <dbReference type="NCBI Taxonomy" id="286661"/>
    <lineage>
        <taxon>Eukaryota</taxon>
        <taxon>Fungi</taxon>
        <taxon>Dikarya</taxon>
        <taxon>Ascomycota</taxon>
        <taxon>Pezizomycotina</taxon>
        <taxon>Dothideomycetes</taxon>
        <taxon>Dothideomycetes incertae sedis</taxon>
        <taxon>Peltaster</taxon>
    </lineage>
</organism>
<evidence type="ECO:0000256" key="2">
    <source>
        <dbReference type="SAM" id="Phobius"/>
    </source>
</evidence>
<sequence length="461" mass="50577">MPAAVVRGILISIGIIAALGIAVYENPEVQQWLDEQRRKLAILLRNLGDELDPQSRREAEAFAFEGRTSNIPTSNETNTDEAALATGRSLASAAIRRIPVQGTVNPQEREERQRLGREYLARRNQQMLEMQDRRRTGSQILSPSASFDSLVDEDGKLKVEDNEQLTVKVEDDAQPLLESAMQSELFEAVPTEDNDKFSPFADPIDRSETPRPVVPPKIKLEHIDPTPEPDAEASSSRQPSNVHVDQHRFPIPGSMPQEEDLSYEDQLALALAISKEDSTDPSTRTREDHRFDNDLRLATEASLKDTQSAQSFHSHLSDISEDDLYSVTPNLTRARLATFNAQYTPLIPAEVASFHSAREVAEQDDVMQEDHTAGAKTPTEASSFVFESNAEDSASLVSGVRSASPVRSHTMSDADLIEVEDHDADLISEDGIATPDSWSEIGSHDADSEHAGHAAAAAAAA</sequence>
<accession>A0A6H0Y335</accession>
<name>A0A6H0Y335_9PEZI</name>
<feature type="compositionally biased region" description="Polar residues" evidence="1">
    <location>
        <begin position="233"/>
        <end position="243"/>
    </location>
</feature>
<dbReference type="PROSITE" id="PS50330">
    <property type="entry name" value="UIM"/>
    <property type="match status" value="1"/>
</dbReference>